<dbReference type="InterPro" id="IPR029061">
    <property type="entry name" value="THDP-binding"/>
</dbReference>
<evidence type="ECO:0000256" key="2">
    <source>
        <dbReference type="ARBA" id="ARBA00023002"/>
    </source>
</evidence>
<keyword evidence="8" id="KW-1185">Reference proteome</keyword>
<reference evidence="7 8" key="1">
    <citation type="submission" date="2016-10" db="EMBL/GenBank/DDBJ databases">
        <authorList>
            <person name="de Groot N.N."/>
        </authorList>
    </citation>
    <scope>NUCLEOTIDE SEQUENCE [LARGE SCALE GENOMIC DNA]</scope>
    <source>
        <strain evidence="7 8">NE2</strain>
    </source>
</reference>
<dbReference type="PANTHER" id="PTHR11516:SF60">
    <property type="entry name" value="PYRUVATE DEHYDROGENASE E1 COMPONENT SUBUNIT ALPHA"/>
    <property type="match status" value="1"/>
</dbReference>
<accession>A0A1I3YVF8</accession>
<comment type="catalytic activity">
    <reaction evidence="5">
        <text>N(6)-[(R)-lipoyl]-L-lysyl-[protein] + pyruvate + H(+) = N(6)-[(R)-S(8)-acetyldihydrolipoyl]-L-lysyl-[protein] + CO2</text>
        <dbReference type="Rhea" id="RHEA:19189"/>
        <dbReference type="Rhea" id="RHEA-COMP:10474"/>
        <dbReference type="Rhea" id="RHEA-COMP:10478"/>
        <dbReference type="ChEBI" id="CHEBI:15361"/>
        <dbReference type="ChEBI" id="CHEBI:15378"/>
        <dbReference type="ChEBI" id="CHEBI:16526"/>
        <dbReference type="ChEBI" id="CHEBI:83099"/>
        <dbReference type="ChEBI" id="CHEBI:83111"/>
        <dbReference type="EC" id="1.2.4.1"/>
    </reaction>
</comment>
<name>A0A1I3YVF8_9HYPH</name>
<feature type="domain" description="Dehydrogenase E1 component" evidence="6">
    <location>
        <begin position="18"/>
        <end position="300"/>
    </location>
</feature>
<dbReference type="EMBL" id="FOSN01000006">
    <property type="protein sequence ID" value="SFK35349.1"/>
    <property type="molecule type" value="Genomic_DNA"/>
</dbReference>
<sequence length="308" mass="31452">MDRVLLLRSMMLIRAFEAALLRNPGHGFQLLSSGEEAVAVGLCAALTADDQLLTSGRSIGPALARGLDPGRVLAELLGKSAGPCQGKGGRGHIAEPSAGFFGAHAVVGGNLTIAAGVALALQSLGSKAIVACLFGDGACGGGALHETLNIAALWKLPLVLVCDNNRYSVSTPRAAALAPEYLSDIAKPFGVPGQTVDGMDVMAVLEAARGFVELARSGGGPSFLECVSFRFSSHSTATRDTRTPAELDAARSHCPIELMAGRLAAEGLLAPDVRAELEHDVAEAVSAAASFAEASPFPDPSEALSDVA</sequence>
<keyword evidence="3" id="KW-0786">Thiamine pyrophosphate</keyword>
<comment type="function">
    <text evidence="4">The pyruvate dehydrogenase complex catalyzes the overall conversion of pyruvate to acetyl-CoA and CO(2). It contains multiple copies of three enzymatic components: pyruvate dehydrogenase (E1), dihydrolipoamide acetyltransferase (E2) and lipoamide dehydrogenase (E3).</text>
</comment>
<keyword evidence="7" id="KW-0670">Pyruvate</keyword>
<evidence type="ECO:0000256" key="4">
    <source>
        <dbReference type="ARBA" id="ARBA00025211"/>
    </source>
</evidence>
<dbReference type="RefSeq" id="WP_210185893.1">
    <property type="nucleotide sequence ID" value="NZ_FOSN01000006.1"/>
</dbReference>
<comment type="cofactor">
    <cofactor evidence="1">
        <name>thiamine diphosphate</name>
        <dbReference type="ChEBI" id="CHEBI:58937"/>
    </cofactor>
</comment>
<evidence type="ECO:0000256" key="1">
    <source>
        <dbReference type="ARBA" id="ARBA00001964"/>
    </source>
</evidence>
<dbReference type="GO" id="GO:0006086">
    <property type="term" value="P:pyruvate decarboxylation to acetyl-CoA"/>
    <property type="evidence" value="ECO:0007669"/>
    <property type="project" value="TreeGrafter"/>
</dbReference>
<protein>
    <submittedName>
        <fullName evidence="7">Pyruvate dehydrogenase E1 component alpha subunit</fullName>
    </submittedName>
</protein>
<dbReference type="Proteomes" id="UP000198755">
    <property type="component" value="Unassembled WGS sequence"/>
</dbReference>
<proteinExistence type="predicted"/>
<evidence type="ECO:0000256" key="5">
    <source>
        <dbReference type="ARBA" id="ARBA00051231"/>
    </source>
</evidence>
<dbReference type="CDD" id="cd02000">
    <property type="entry name" value="TPP_E1_PDC_ADC_BCADC"/>
    <property type="match status" value="1"/>
</dbReference>
<dbReference type="PANTHER" id="PTHR11516">
    <property type="entry name" value="PYRUVATE DEHYDROGENASE E1 COMPONENT, ALPHA SUBUNIT BACTERIAL AND ORGANELLAR"/>
    <property type="match status" value="1"/>
</dbReference>
<dbReference type="InterPro" id="IPR001017">
    <property type="entry name" value="DH_E1"/>
</dbReference>
<keyword evidence="2" id="KW-0560">Oxidoreductase</keyword>
<dbReference type="Gene3D" id="3.40.50.970">
    <property type="match status" value="1"/>
</dbReference>
<dbReference type="GO" id="GO:0004739">
    <property type="term" value="F:pyruvate dehydrogenase (acetyl-transferring) activity"/>
    <property type="evidence" value="ECO:0007669"/>
    <property type="project" value="UniProtKB-EC"/>
</dbReference>
<dbReference type="Pfam" id="PF00676">
    <property type="entry name" value="E1_dh"/>
    <property type="match status" value="1"/>
</dbReference>
<dbReference type="STRING" id="1612308.SAMN05444581_106192"/>
<evidence type="ECO:0000256" key="3">
    <source>
        <dbReference type="ARBA" id="ARBA00023052"/>
    </source>
</evidence>
<dbReference type="SUPFAM" id="SSF52518">
    <property type="entry name" value="Thiamin diphosphate-binding fold (THDP-binding)"/>
    <property type="match status" value="1"/>
</dbReference>
<organism evidence="7 8">
    <name type="scientific">Methylocapsa palsarum</name>
    <dbReference type="NCBI Taxonomy" id="1612308"/>
    <lineage>
        <taxon>Bacteria</taxon>
        <taxon>Pseudomonadati</taxon>
        <taxon>Pseudomonadota</taxon>
        <taxon>Alphaproteobacteria</taxon>
        <taxon>Hyphomicrobiales</taxon>
        <taxon>Beijerinckiaceae</taxon>
        <taxon>Methylocapsa</taxon>
    </lineage>
</organism>
<gene>
    <name evidence="7" type="ORF">SAMN05444581_106192</name>
</gene>
<evidence type="ECO:0000313" key="8">
    <source>
        <dbReference type="Proteomes" id="UP000198755"/>
    </source>
</evidence>
<evidence type="ECO:0000313" key="7">
    <source>
        <dbReference type="EMBL" id="SFK35349.1"/>
    </source>
</evidence>
<evidence type="ECO:0000259" key="6">
    <source>
        <dbReference type="Pfam" id="PF00676"/>
    </source>
</evidence>
<dbReference type="InterPro" id="IPR050642">
    <property type="entry name" value="PDH_E1_Alpha_Subunit"/>
</dbReference>
<dbReference type="AlphaFoldDB" id="A0A1I3YVF8"/>